<sequence length="185" mass="20388">MGLFEAGEGIRDPPLFNLQLEEVASKELPVLKKCRFPLRLWEMLKLGHMSSISIQISGWYGIAHAECLRYITSLSSPRPHALDHNAALMQKYASSMGNTSQDALSGLCSREATVLSVPPVEDESVWVPSALETQENKLNPKELEKHPLATACGGLTLLELNGDELSESSLSISQHGFVKKLQEEF</sequence>
<organism evidence="1 2">
    <name type="scientific">Sciurus carolinensis</name>
    <name type="common">Eastern gray squirrel</name>
    <dbReference type="NCBI Taxonomy" id="30640"/>
    <lineage>
        <taxon>Eukaryota</taxon>
        <taxon>Metazoa</taxon>
        <taxon>Chordata</taxon>
        <taxon>Craniata</taxon>
        <taxon>Vertebrata</taxon>
        <taxon>Euteleostomi</taxon>
        <taxon>Mammalia</taxon>
        <taxon>Eutheria</taxon>
        <taxon>Euarchontoglires</taxon>
        <taxon>Glires</taxon>
        <taxon>Rodentia</taxon>
        <taxon>Sciuromorpha</taxon>
        <taxon>Sciuridae</taxon>
        <taxon>Sciurinae</taxon>
        <taxon>Sciurini</taxon>
        <taxon>Sciurus</taxon>
    </lineage>
</organism>
<keyword evidence="2" id="KW-1185">Reference proteome</keyword>
<protein>
    <submittedName>
        <fullName evidence="1">C2 domain-containing protein 2</fullName>
    </submittedName>
</protein>
<dbReference type="Proteomes" id="UP001166674">
    <property type="component" value="Unassembled WGS sequence"/>
</dbReference>
<name>A0AA41MMR1_SCICA</name>
<dbReference type="AlphaFoldDB" id="A0AA41MMR1"/>
<dbReference type="EMBL" id="JAATJV010235200">
    <property type="protein sequence ID" value="MBZ3874848.1"/>
    <property type="molecule type" value="Genomic_DNA"/>
</dbReference>
<gene>
    <name evidence="1" type="ORF">SUZIE_129990</name>
</gene>
<evidence type="ECO:0000313" key="1">
    <source>
        <dbReference type="EMBL" id="MBZ3874848.1"/>
    </source>
</evidence>
<accession>A0AA41MMR1</accession>
<evidence type="ECO:0000313" key="2">
    <source>
        <dbReference type="Proteomes" id="UP001166674"/>
    </source>
</evidence>
<reference evidence="1" key="1">
    <citation type="submission" date="2020-03" db="EMBL/GenBank/DDBJ databases">
        <title>Studies in the Genomics of Life Span.</title>
        <authorList>
            <person name="Glass D."/>
        </authorList>
    </citation>
    <scope>NUCLEOTIDE SEQUENCE</scope>
    <source>
        <strain evidence="1">SUZIE</strain>
        <tissue evidence="1">Muscle</tissue>
    </source>
</reference>
<comment type="caution">
    <text evidence="1">The sequence shown here is derived from an EMBL/GenBank/DDBJ whole genome shotgun (WGS) entry which is preliminary data.</text>
</comment>
<proteinExistence type="predicted"/>